<dbReference type="PANTHER" id="PTHR21496">
    <property type="entry name" value="FERREDOXIN-RELATED"/>
    <property type="match status" value="1"/>
</dbReference>
<dbReference type="Gene3D" id="2.102.10.10">
    <property type="entry name" value="Rieske [2Fe-2S] iron-sulphur domain"/>
    <property type="match status" value="1"/>
</dbReference>
<dbReference type="GO" id="GO:0046872">
    <property type="term" value="F:metal ion binding"/>
    <property type="evidence" value="ECO:0007669"/>
    <property type="project" value="UniProtKB-KW"/>
</dbReference>
<keyword evidence="8" id="KW-0560">Oxidoreductase</keyword>
<dbReference type="Pfam" id="PF00355">
    <property type="entry name" value="Rieske"/>
    <property type="match status" value="1"/>
</dbReference>
<dbReference type="PROSITE" id="PS51296">
    <property type="entry name" value="RIESKE"/>
    <property type="match status" value="1"/>
</dbReference>
<evidence type="ECO:0000256" key="5">
    <source>
        <dbReference type="ARBA" id="ARBA00034078"/>
    </source>
</evidence>
<sequence length="103" mass="10795">MSNPIKVATTSSVPPGRGILVDADGLLLALFNIDGVFYAIDDACPHQGAPLSEGAVRGCVVICPWHAAEFEIPTGKLLCAPGTRDVQTYPVTIDGDDVMVDID</sequence>
<reference evidence="8 9" key="1">
    <citation type="submission" date="2019-02" db="EMBL/GenBank/DDBJ databases">
        <title>Deep-cultivation of Planctomycetes and their phenomic and genomic characterization uncovers novel biology.</title>
        <authorList>
            <person name="Wiegand S."/>
            <person name="Jogler M."/>
            <person name="Boedeker C."/>
            <person name="Pinto D."/>
            <person name="Vollmers J."/>
            <person name="Rivas-Marin E."/>
            <person name="Kohn T."/>
            <person name="Peeters S.H."/>
            <person name="Heuer A."/>
            <person name="Rast P."/>
            <person name="Oberbeckmann S."/>
            <person name="Bunk B."/>
            <person name="Jeske O."/>
            <person name="Meyerdierks A."/>
            <person name="Storesund J.E."/>
            <person name="Kallscheuer N."/>
            <person name="Luecker S."/>
            <person name="Lage O.M."/>
            <person name="Pohl T."/>
            <person name="Merkel B.J."/>
            <person name="Hornburger P."/>
            <person name="Mueller R.-W."/>
            <person name="Bruemmer F."/>
            <person name="Labrenz M."/>
            <person name="Spormann A.M."/>
            <person name="Op Den Camp H."/>
            <person name="Overmann J."/>
            <person name="Amann R."/>
            <person name="Jetten M.S.M."/>
            <person name="Mascher T."/>
            <person name="Medema M.H."/>
            <person name="Devos D.P."/>
            <person name="Kaster A.-K."/>
            <person name="Ovreas L."/>
            <person name="Rohde M."/>
            <person name="Galperin M.Y."/>
            <person name="Jogler C."/>
        </authorList>
    </citation>
    <scope>NUCLEOTIDE SEQUENCE [LARGE SCALE GENOMIC DNA]</scope>
    <source>
        <strain evidence="8 9">Q31b</strain>
    </source>
</reference>
<evidence type="ECO:0000256" key="3">
    <source>
        <dbReference type="ARBA" id="ARBA00023004"/>
    </source>
</evidence>
<keyword evidence="3" id="KW-0408">Iron</keyword>
<comment type="caution">
    <text evidence="8">The sequence shown here is derived from an EMBL/GenBank/DDBJ whole genome shotgun (WGS) entry which is preliminary data.</text>
</comment>
<evidence type="ECO:0000256" key="2">
    <source>
        <dbReference type="ARBA" id="ARBA00022723"/>
    </source>
</evidence>
<evidence type="ECO:0000313" key="9">
    <source>
        <dbReference type="Proteomes" id="UP000315471"/>
    </source>
</evidence>
<evidence type="ECO:0000259" key="7">
    <source>
        <dbReference type="PROSITE" id="PS51296"/>
    </source>
</evidence>
<feature type="domain" description="Rieske" evidence="7">
    <location>
        <begin position="5"/>
        <end position="100"/>
    </location>
</feature>
<keyword evidence="4" id="KW-0411">Iron-sulfur</keyword>
<dbReference type="Proteomes" id="UP000315471">
    <property type="component" value="Unassembled WGS sequence"/>
</dbReference>
<dbReference type="SUPFAM" id="SSF50022">
    <property type="entry name" value="ISP domain"/>
    <property type="match status" value="1"/>
</dbReference>
<keyword evidence="9" id="KW-1185">Reference proteome</keyword>
<dbReference type="OrthoDB" id="9795104at2"/>
<gene>
    <name evidence="8" type="primary">hcaC_1</name>
    <name evidence="8" type="ORF">Q31b_10100</name>
</gene>
<accession>A0A5C6EBP0</accession>
<evidence type="ECO:0000256" key="6">
    <source>
        <dbReference type="ARBA" id="ARBA00038001"/>
    </source>
</evidence>
<evidence type="ECO:0000256" key="4">
    <source>
        <dbReference type="ARBA" id="ARBA00023014"/>
    </source>
</evidence>
<proteinExistence type="inferred from homology"/>
<evidence type="ECO:0000256" key="1">
    <source>
        <dbReference type="ARBA" id="ARBA00022714"/>
    </source>
</evidence>
<comment type="similarity">
    <text evidence="6">Belongs to the bacterial ring-hydroxylating dioxygenase ferredoxin component family.</text>
</comment>
<evidence type="ECO:0000313" key="8">
    <source>
        <dbReference type="EMBL" id="TWU45834.1"/>
    </source>
</evidence>
<dbReference type="AlphaFoldDB" id="A0A5C6EBP0"/>
<dbReference type="GO" id="GO:0051213">
    <property type="term" value="F:dioxygenase activity"/>
    <property type="evidence" value="ECO:0007669"/>
    <property type="project" value="UniProtKB-KW"/>
</dbReference>
<dbReference type="InterPro" id="IPR017941">
    <property type="entry name" value="Rieske_2Fe-2S"/>
</dbReference>
<keyword evidence="1" id="KW-0001">2Fe-2S</keyword>
<dbReference type="EMBL" id="SJPY01000001">
    <property type="protein sequence ID" value="TWU45834.1"/>
    <property type="molecule type" value="Genomic_DNA"/>
</dbReference>
<dbReference type="GO" id="GO:0051537">
    <property type="term" value="F:2 iron, 2 sulfur cluster binding"/>
    <property type="evidence" value="ECO:0007669"/>
    <property type="project" value="UniProtKB-KW"/>
</dbReference>
<comment type="cofactor">
    <cofactor evidence="5">
        <name>[2Fe-2S] cluster</name>
        <dbReference type="ChEBI" id="CHEBI:190135"/>
    </cofactor>
</comment>
<organism evidence="8 9">
    <name type="scientific">Novipirellula aureliae</name>
    <dbReference type="NCBI Taxonomy" id="2527966"/>
    <lineage>
        <taxon>Bacteria</taxon>
        <taxon>Pseudomonadati</taxon>
        <taxon>Planctomycetota</taxon>
        <taxon>Planctomycetia</taxon>
        <taxon>Pirellulales</taxon>
        <taxon>Pirellulaceae</taxon>
        <taxon>Novipirellula</taxon>
    </lineage>
</organism>
<dbReference type="PANTHER" id="PTHR21496:SF0">
    <property type="entry name" value="RIESKE DOMAIN-CONTAINING PROTEIN"/>
    <property type="match status" value="1"/>
</dbReference>
<name>A0A5C6EBP0_9BACT</name>
<dbReference type="CDD" id="cd03528">
    <property type="entry name" value="Rieske_RO_ferredoxin"/>
    <property type="match status" value="1"/>
</dbReference>
<protein>
    <submittedName>
        <fullName evidence="8">3-phenylpropionate/cinnamic acid dioxygenase ferredoxin subunit</fullName>
    </submittedName>
</protein>
<keyword evidence="8" id="KW-0223">Dioxygenase</keyword>
<keyword evidence="2" id="KW-0479">Metal-binding</keyword>
<dbReference type="InterPro" id="IPR036922">
    <property type="entry name" value="Rieske_2Fe-2S_sf"/>
</dbReference>
<dbReference type="RefSeq" id="WP_146598467.1">
    <property type="nucleotide sequence ID" value="NZ_SJPY01000001.1"/>
</dbReference>